<accession>A0ACA9NW94</accession>
<evidence type="ECO:0000313" key="2">
    <source>
        <dbReference type="Proteomes" id="UP000789860"/>
    </source>
</evidence>
<proteinExistence type="predicted"/>
<gene>
    <name evidence="1" type="ORF">SCALOS_LOCUS9637</name>
</gene>
<feature type="non-terminal residue" evidence="1">
    <location>
        <position position="232"/>
    </location>
</feature>
<reference evidence="1" key="1">
    <citation type="submission" date="2021-06" db="EMBL/GenBank/DDBJ databases">
        <authorList>
            <person name="Kallberg Y."/>
            <person name="Tangrot J."/>
            <person name="Rosling A."/>
        </authorList>
    </citation>
    <scope>NUCLEOTIDE SEQUENCE</scope>
    <source>
        <strain evidence="1">AU212A</strain>
    </source>
</reference>
<protein>
    <submittedName>
        <fullName evidence="1">9867_t:CDS:1</fullName>
    </submittedName>
</protein>
<evidence type="ECO:0000313" key="1">
    <source>
        <dbReference type="EMBL" id="CAG8678427.1"/>
    </source>
</evidence>
<dbReference type="Proteomes" id="UP000789860">
    <property type="component" value="Unassembled WGS sequence"/>
</dbReference>
<organism evidence="1 2">
    <name type="scientific">Scutellospora calospora</name>
    <dbReference type="NCBI Taxonomy" id="85575"/>
    <lineage>
        <taxon>Eukaryota</taxon>
        <taxon>Fungi</taxon>
        <taxon>Fungi incertae sedis</taxon>
        <taxon>Mucoromycota</taxon>
        <taxon>Glomeromycotina</taxon>
        <taxon>Glomeromycetes</taxon>
        <taxon>Diversisporales</taxon>
        <taxon>Gigasporaceae</taxon>
        <taxon>Scutellospora</taxon>
    </lineage>
</organism>
<sequence length="232" mass="26041">PVNFKEKNFENDPNYNEKCEVLDGPVINVSNSNDIHANNDPKNWPSKKKWFILSIVVVSGMLSPIASTILYPAMLTLRQELNTTEIVVNSLISMFIFCMGIANYELLAGLKRAIENSSPIVWAAYSDEFATRRKVYLASLMVFIISTIICAVAKSIWLLMIMRAIQACGSSAVLSIGAGIISDIYDPIERGNAYGIFYLAYWIGPFLGPMCGGYLTEFLGWRWMFWFLAIYG</sequence>
<keyword evidence="2" id="KW-1185">Reference proteome</keyword>
<comment type="caution">
    <text evidence="1">The sequence shown here is derived from an EMBL/GenBank/DDBJ whole genome shotgun (WGS) entry which is preliminary data.</text>
</comment>
<name>A0ACA9NW94_9GLOM</name>
<dbReference type="EMBL" id="CAJVPM010030986">
    <property type="protein sequence ID" value="CAG8678427.1"/>
    <property type="molecule type" value="Genomic_DNA"/>
</dbReference>
<feature type="non-terminal residue" evidence="1">
    <location>
        <position position="1"/>
    </location>
</feature>